<dbReference type="RefSeq" id="WP_288184457.1">
    <property type="nucleotide sequence ID" value="NZ_LT608335.1"/>
</dbReference>
<feature type="region of interest" description="Disordered" evidence="2">
    <location>
        <begin position="179"/>
        <end position="200"/>
    </location>
</feature>
<keyword evidence="1" id="KW-0175">Coiled coil</keyword>
<organism evidence="3">
    <name type="scientific">uncultured Sporomusa sp</name>
    <dbReference type="NCBI Taxonomy" id="307249"/>
    <lineage>
        <taxon>Bacteria</taxon>
        <taxon>Bacillati</taxon>
        <taxon>Bacillota</taxon>
        <taxon>Negativicutes</taxon>
        <taxon>Selenomonadales</taxon>
        <taxon>Sporomusaceae</taxon>
        <taxon>Sporomusa</taxon>
        <taxon>environmental samples</taxon>
    </lineage>
</organism>
<reference evidence="3" key="1">
    <citation type="submission" date="2016-08" db="EMBL/GenBank/DDBJ databases">
        <authorList>
            <person name="Seilhamer J.J."/>
        </authorList>
    </citation>
    <scope>NUCLEOTIDE SEQUENCE</scope>
    <source>
        <strain evidence="3">86</strain>
    </source>
</reference>
<accession>A0A212LV84</accession>
<feature type="coiled-coil region" evidence="1">
    <location>
        <begin position="72"/>
        <end position="110"/>
    </location>
</feature>
<evidence type="ECO:0000256" key="1">
    <source>
        <dbReference type="SAM" id="Coils"/>
    </source>
</evidence>
<sequence length="200" mass="22354">MAIDQAGLNSLLATFMPKNNMTALREQRANLLQKLQQSDTGNQDGDRQQPGDIKQQLRELVAVDQEIAQKLYDEISKKLEEKRLEREAAIAKKERDRERALAKHERLLVNRSLSKLLSAAGKAGHPGQACIGAFSGGSQEDKPYISEVDRDLRESVQYGIAAAEVAVRRKNAEAKAQIEENAERKKAAHKKKSKRVNIMV</sequence>
<dbReference type="AlphaFoldDB" id="A0A212LV84"/>
<dbReference type="EMBL" id="FMJE01000003">
    <property type="protein sequence ID" value="SCM81426.1"/>
    <property type="molecule type" value="Genomic_DNA"/>
</dbReference>
<gene>
    <name evidence="3" type="ORF">KL86SPO_31605</name>
</gene>
<feature type="compositionally biased region" description="Basic residues" evidence="2">
    <location>
        <begin position="186"/>
        <end position="200"/>
    </location>
</feature>
<proteinExistence type="predicted"/>
<protein>
    <submittedName>
        <fullName evidence="3">Uncharacterized protein</fullName>
    </submittedName>
</protein>
<evidence type="ECO:0000313" key="3">
    <source>
        <dbReference type="EMBL" id="SCM81426.1"/>
    </source>
</evidence>
<evidence type="ECO:0000256" key="2">
    <source>
        <dbReference type="SAM" id="MobiDB-lite"/>
    </source>
</evidence>
<name>A0A212LV84_9FIRM</name>